<proteinExistence type="predicted"/>
<reference evidence="1" key="1">
    <citation type="submission" date="2014-11" db="EMBL/GenBank/DDBJ databases">
        <authorList>
            <person name="Amaro Gonzalez C."/>
        </authorList>
    </citation>
    <scope>NUCLEOTIDE SEQUENCE</scope>
</reference>
<dbReference type="EMBL" id="GBXM01102881">
    <property type="protein sequence ID" value="JAH05696.1"/>
    <property type="molecule type" value="Transcribed_RNA"/>
</dbReference>
<name>A0A0E9SKR5_ANGAN</name>
<accession>A0A0E9SKR5</accession>
<organism evidence="1">
    <name type="scientific">Anguilla anguilla</name>
    <name type="common">European freshwater eel</name>
    <name type="synonym">Muraena anguilla</name>
    <dbReference type="NCBI Taxonomy" id="7936"/>
    <lineage>
        <taxon>Eukaryota</taxon>
        <taxon>Metazoa</taxon>
        <taxon>Chordata</taxon>
        <taxon>Craniata</taxon>
        <taxon>Vertebrata</taxon>
        <taxon>Euteleostomi</taxon>
        <taxon>Actinopterygii</taxon>
        <taxon>Neopterygii</taxon>
        <taxon>Teleostei</taxon>
        <taxon>Anguilliformes</taxon>
        <taxon>Anguillidae</taxon>
        <taxon>Anguilla</taxon>
    </lineage>
</organism>
<dbReference type="AlphaFoldDB" id="A0A0E9SKR5"/>
<dbReference type="EMBL" id="GBXM01066598">
    <property type="protein sequence ID" value="JAH41979.1"/>
    <property type="molecule type" value="Transcribed_RNA"/>
</dbReference>
<evidence type="ECO:0000313" key="1">
    <source>
        <dbReference type="EMBL" id="JAH41979.1"/>
    </source>
</evidence>
<reference evidence="1" key="2">
    <citation type="journal article" date="2015" name="Fish Shellfish Immunol.">
        <title>Early steps in the European eel (Anguilla anguilla)-Vibrio vulnificus interaction in the gills: Role of the RtxA13 toxin.</title>
        <authorList>
            <person name="Callol A."/>
            <person name="Pajuelo D."/>
            <person name="Ebbesson L."/>
            <person name="Teles M."/>
            <person name="MacKenzie S."/>
            <person name="Amaro C."/>
        </authorList>
    </citation>
    <scope>NUCLEOTIDE SEQUENCE</scope>
</reference>
<sequence>MKKMRREEESWCLEASVCFSFSLHSLPEPR</sequence>
<protein>
    <submittedName>
        <fullName evidence="1">Uncharacterized protein</fullName>
    </submittedName>
</protein>